<dbReference type="GO" id="GO:0004784">
    <property type="term" value="F:superoxide dismutase activity"/>
    <property type="evidence" value="ECO:0007669"/>
    <property type="project" value="UniProtKB-EC"/>
</dbReference>
<comment type="catalytic activity">
    <reaction evidence="6">
        <text>2 superoxide + 2 H(+) = H2O2 + O2</text>
        <dbReference type="Rhea" id="RHEA:20696"/>
        <dbReference type="ChEBI" id="CHEBI:15378"/>
        <dbReference type="ChEBI" id="CHEBI:15379"/>
        <dbReference type="ChEBI" id="CHEBI:16240"/>
        <dbReference type="ChEBI" id="CHEBI:18421"/>
        <dbReference type="EC" id="1.15.1.1"/>
    </reaction>
</comment>
<dbReference type="VEuPathDB" id="FungiDB:MELLADRAFT_73483"/>
<keyword evidence="5" id="KW-0964">Secreted</keyword>
<comment type="subcellular location">
    <subcellularLocation>
        <location evidence="1">Cell envelope</location>
    </subcellularLocation>
    <subcellularLocation>
        <location evidence="2">Secreted</location>
    </subcellularLocation>
</comment>
<dbReference type="eggNOG" id="ENOG502S3N5">
    <property type="taxonomic scope" value="Eukaryota"/>
</dbReference>
<feature type="domain" description="Superoxide dismutase copper/zinc binding" evidence="9">
    <location>
        <begin position="66"/>
        <end position="188"/>
    </location>
</feature>
<dbReference type="AlphaFoldDB" id="F4S8S3"/>
<dbReference type="InterPro" id="IPR036423">
    <property type="entry name" value="SOD-like_Cu/Zn_dom_sf"/>
</dbReference>
<sequence>MISEIFVALIAASSSHLAVADGVKTATTATLTASTAASTPAPGLAVAVNNTNSLTASCLLAGSFGVSGNIRFTLGNSSEEVDVKVSVNGLMAINSTAQFAYHIHTNPISADGNCSSALGHLDPLQVTDGLTCDPLMPQYCQEGDLAGRHGKLPGNVSTADVDYSDNFIRFWPQPFSILGRSIVIHAPNSTRLACGNITSFVDGTADENGNPTGKPSNYTTDYPTKASPPGAKVSPFIGTMTDTAALATITLPVALPDVGSEPNIVFTSSVVTRTINATVTTLTLPAAAPAATPFNYTAGATLPSQSVLLTINGTTNSSTTPGKGAASSASQFILNPISLLIPLFIVLIV</sequence>
<evidence type="ECO:0000256" key="5">
    <source>
        <dbReference type="ARBA" id="ARBA00022525"/>
    </source>
</evidence>
<accession>F4S8S3</accession>
<evidence type="ECO:0000256" key="2">
    <source>
        <dbReference type="ARBA" id="ARBA00004613"/>
    </source>
</evidence>
<evidence type="ECO:0000256" key="1">
    <source>
        <dbReference type="ARBA" id="ARBA00004196"/>
    </source>
</evidence>
<evidence type="ECO:0000313" key="10">
    <source>
        <dbReference type="EMBL" id="EGF98975.1"/>
    </source>
</evidence>
<feature type="signal peptide" evidence="8">
    <location>
        <begin position="1"/>
        <end position="20"/>
    </location>
</feature>
<dbReference type="SUPFAM" id="SSF49329">
    <property type="entry name" value="Cu,Zn superoxide dismutase-like"/>
    <property type="match status" value="1"/>
</dbReference>
<dbReference type="Gene3D" id="2.60.40.200">
    <property type="entry name" value="Superoxide dismutase, copper/zinc binding domain"/>
    <property type="match status" value="1"/>
</dbReference>
<evidence type="ECO:0000259" key="9">
    <source>
        <dbReference type="Pfam" id="PF00080"/>
    </source>
</evidence>
<dbReference type="PANTHER" id="PTHR20910:SF1">
    <property type="entry name" value="SUPEROXIDE DISMUTASE COPPER_ZINC BINDING DOMAIN-CONTAINING PROTEIN"/>
    <property type="match status" value="1"/>
</dbReference>
<proteinExistence type="inferred from homology"/>
<dbReference type="RefSeq" id="XP_007417755.1">
    <property type="nucleotide sequence ID" value="XM_007417693.1"/>
</dbReference>
<dbReference type="PANTHER" id="PTHR20910">
    <property type="entry name" value="AGAP001623-PA"/>
    <property type="match status" value="1"/>
</dbReference>
<dbReference type="OrthoDB" id="2015551at2759"/>
<dbReference type="KEGG" id="mlr:MELLADRAFT_73483"/>
<dbReference type="InterPro" id="IPR001424">
    <property type="entry name" value="SOD_Cu_Zn_dom"/>
</dbReference>
<dbReference type="HOGENOM" id="CLU_070138_0_0_1"/>
<dbReference type="InterPro" id="IPR053257">
    <property type="entry name" value="Cu-only_SOD"/>
</dbReference>
<feature type="chain" id="PRO_5003315968" description="superoxide dismutase" evidence="8">
    <location>
        <begin position="21"/>
        <end position="349"/>
    </location>
</feature>
<dbReference type="InParanoid" id="F4S8S3"/>
<keyword evidence="11" id="KW-1185">Reference proteome</keyword>
<dbReference type="FunFam" id="2.60.40.200:FF:000007">
    <property type="entry name" value="Cell surface Cu-only superoxide dismutase 5"/>
    <property type="match status" value="1"/>
</dbReference>
<reference evidence="11" key="1">
    <citation type="journal article" date="2011" name="Proc. Natl. Acad. Sci. U.S.A.">
        <title>Obligate biotrophy features unraveled by the genomic analysis of rust fungi.</title>
        <authorList>
            <person name="Duplessis S."/>
            <person name="Cuomo C.A."/>
            <person name="Lin Y.-C."/>
            <person name="Aerts A."/>
            <person name="Tisserant E."/>
            <person name="Veneault-Fourrey C."/>
            <person name="Joly D.L."/>
            <person name="Hacquard S."/>
            <person name="Amselem J."/>
            <person name="Cantarel B.L."/>
            <person name="Chiu R."/>
            <person name="Coutinho P.M."/>
            <person name="Feau N."/>
            <person name="Field M."/>
            <person name="Frey P."/>
            <person name="Gelhaye E."/>
            <person name="Goldberg J."/>
            <person name="Grabherr M.G."/>
            <person name="Kodira C.D."/>
            <person name="Kohler A."/>
            <person name="Kuees U."/>
            <person name="Lindquist E.A."/>
            <person name="Lucas S.M."/>
            <person name="Mago R."/>
            <person name="Mauceli E."/>
            <person name="Morin E."/>
            <person name="Murat C."/>
            <person name="Pangilinan J.L."/>
            <person name="Park R."/>
            <person name="Pearson M."/>
            <person name="Quesneville H."/>
            <person name="Rouhier N."/>
            <person name="Sakthikumar S."/>
            <person name="Salamov A.A."/>
            <person name="Schmutz J."/>
            <person name="Selles B."/>
            <person name="Shapiro H."/>
            <person name="Tanguay P."/>
            <person name="Tuskan G.A."/>
            <person name="Henrissat B."/>
            <person name="Van de Peer Y."/>
            <person name="Rouze P."/>
            <person name="Ellis J.G."/>
            <person name="Dodds P.N."/>
            <person name="Schein J.E."/>
            <person name="Zhong S."/>
            <person name="Hamelin R.C."/>
            <person name="Grigoriev I.V."/>
            <person name="Szabo L.J."/>
            <person name="Martin F."/>
        </authorList>
    </citation>
    <scope>NUCLEOTIDE SEQUENCE [LARGE SCALE GENOMIC DNA]</scope>
    <source>
        <strain evidence="11">98AG31 / pathotype 3-4-7</strain>
    </source>
</reference>
<dbReference type="Pfam" id="PF00080">
    <property type="entry name" value="Sod_Cu"/>
    <property type="match status" value="1"/>
</dbReference>
<feature type="compositionally biased region" description="Polar residues" evidence="7">
    <location>
        <begin position="203"/>
        <end position="222"/>
    </location>
</feature>
<evidence type="ECO:0000256" key="7">
    <source>
        <dbReference type="SAM" id="MobiDB-lite"/>
    </source>
</evidence>
<dbReference type="STRING" id="747676.F4S8S3"/>
<evidence type="ECO:0000256" key="6">
    <source>
        <dbReference type="ARBA" id="ARBA00049204"/>
    </source>
</evidence>
<dbReference type="EC" id="1.15.1.1" evidence="4"/>
<evidence type="ECO:0000256" key="8">
    <source>
        <dbReference type="SAM" id="SignalP"/>
    </source>
</evidence>
<gene>
    <name evidence="10" type="ORF">MELLADRAFT_73483</name>
</gene>
<organism evidence="11">
    <name type="scientific">Melampsora larici-populina (strain 98AG31 / pathotype 3-4-7)</name>
    <name type="common">Poplar leaf rust fungus</name>
    <dbReference type="NCBI Taxonomy" id="747676"/>
    <lineage>
        <taxon>Eukaryota</taxon>
        <taxon>Fungi</taxon>
        <taxon>Dikarya</taxon>
        <taxon>Basidiomycota</taxon>
        <taxon>Pucciniomycotina</taxon>
        <taxon>Pucciniomycetes</taxon>
        <taxon>Pucciniales</taxon>
        <taxon>Melampsoraceae</taxon>
        <taxon>Melampsora</taxon>
    </lineage>
</organism>
<dbReference type="GeneID" id="18932396"/>
<keyword evidence="8" id="KW-0732">Signal</keyword>
<protein>
    <recommendedName>
        <fullName evidence="4">superoxide dismutase</fullName>
        <ecNumber evidence="4">1.15.1.1</ecNumber>
    </recommendedName>
</protein>
<comment type="similarity">
    <text evidence="3">Belongs to the Cu-Zn superoxide dismutase family.</text>
</comment>
<dbReference type="GO" id="GO:0046872">
    <property type="term" value="F:metal ion binding"/>
    <property type="evidence" value="ECO:0007669"/>
    <property type="project" value="InterPro"/>
</dbReference>
<evidence type="ECO:0000313" key="11">
    <source>
        <dbReference type="Proteomes" id="UP000001072"/>
    </source>
</evidence>
<evidence type="ECO:0000256" key="4">
    <source>
        <dbReference type="ARBA" id="ARBA00012682"/>
    </source>
</evidence>
<name>F4S8S3_MELLP</name>
<evidence type="ECO:0000256" key="3">
    <source>
        <dbReference type="ARBA" id="ARBA00010457"/>
    </source>
</evidence>
<dbReference type="EMBL" id="GL883166">
    <property type="protein sequence ID" value="EGF98975.1"/>
    <property type="molecule type" value="Genomic_DNA"/>
</dbReference>
<dbReference type="GO" id="GO:0005576">
    <property type="term" value="C:extracellular region"/>
    <property type="evidence" value="ECO:0007669"/>
    <property type="project" value="UniProtKB-SubCell"/>
</dbReference>
<dbReference type="Proteomes" id="UP000001072">
    <property type="component" value="Unassembled WGS sequence"/>
</dbReference>
<feature type="region of interest" description="Disordered" evidence="7">
    <location>
        <begin position="203"/>
        <end position="226"/>
    </location>
</feature>